<reference evidence="2 3" key="1">
    <citation type="submission" date="2009-05" db="EMBL/GenBank/DDBJ databases">
        <title>The draft genome of Acidovorax delafieldii 2AN.</title>
        <authorList>
            <consortium name="US DOE Joint Genome Institute (JGI-PGF)"/>
            <person name="Lucas S."/>
            <person name="Copeland A."/>
            <person name="Lapidus A."/>
            <person name="Glavina del Rio T."/>
            <person name="Tice H."/>
            <person name="Bruce D."/>
            <person name="Goodwin L."/>
            <person name="Pitluck S."/>
            <person name="Larimer F."/>
            <person name="Land M.L."/>
            <person name="Hauser L."/>
            <person name="Shelobolina E.S."/>
            <person name="Picardal F."/>
            <person name="Roden E."/>
            <person name="Emerson D."/>
        </authorList>
    </citation>
    <scope>NUCLEOTIDE SEQUENCE [LARGE SCALE GENOMIC DNA]</scope>
    <source>
        <strain evidence="2 3">2AN</strain>
    </source>
</reference>
<dbReference type="AlphaFoldDB" id="C5SZE2"/>
<proteinExistence type="predicted"/>
<evidence type="ECO:0000313" key="2">
    <source>
        <dbReference type="EMBL" id="EER62338.1"/>
    </source>
</evidence>
<comment type="caution">
    <text evidence="2">The sequence shown here is derived from an EMBL/GenBank/DDBJ whole genome shotgun (WGS) entry which is preliminary data.</text>
</comment>
<dbReference type="PATRIC" id="fig|573060.9.peg.5154"/>
<evidence type="ECO:0000256" key="1">
    <source>
        <dbReference type="SAM" id="MobiDB-lite"/>
    </source>
</evidence>
<name>C5SZE2_ACIDE</name>
<feature type="compositionally biased region" description="Polar residues" evidence="1">
    <location>
        <begin position="10"/>
        <end position="22"/>
    </location>
</feature>
<gene>
    <name evidence="2" type="ORF">AcdelDRAFT_0022</name>
</gene>
<dbReference type="EMBL" id="ACQT01000001">
    <property type="protein sequence ID" value="EER62338.1"/>
    <property type="molecule type" value="Genomic_DNA"/>
</dbReference>
<dbReference type="Proteomes" id="UP000003856">
    <property type="component" value="Unassembled WGS sequence"/>
</dbReference>
<protein>
    <submittedName>
        <fullName evidence="2">Uncharacterized protein</fullName>
    </submittedName>
</protein>
<sequence>MHVSKDLTFAQGQSHDQLSSRALNVEPMAP</sequence>
<organism evidence="2 3">
    <name type="scientific">Acidovorax delafieldii 2AN</name>
    <dbReference type="NCBI Taxonomy" id="573060"/>
    <lineage>
        <taxon>Bacteria</taxon>
        <taxon>Pseudomonadati</taxon>
        <taxon>Pseudomonadota</taxon>
        <taxon>Betaproteobacteria</taxon>
        <taxon>Burkholderiales</taxon>
        <taxon>Comamonadaceae</taxon>
        <taxon>Acidovorax</taxon>
    </lineage>
</organism>
<keyword evidence="3" id="KW-1185">Reference proteome</keyword>
<accession>C5SZE2</accession>
<evidence type="ECO:0000313" key="3">
    <source>
        <dbReference type="Proteomes" id="UP000003856"/>
    </source>
</evidence>
<feature type="region of interest" description="Disordered" evidence="1">
    <location>
        <begin position="1"/>
        <end position="30"/>
    </location>
</feature>